<accession>A0A0S2I180</accession>
<sequence>MGIRLFFLTLLSVFYLSGYGQCNNSLIDSCKAKLTETTYLKHFKVRFSKSRQKRQPSVANFSLYLNKGTYYRFTTANDENQKGIAVIKLYDDFRLYGSNVSESGKQIDRSFGFRCNKTGIYYLTIKFKDGAAGCAAVMLSMKPKKKKYDWDDGHIKKNNINE</sequence>
<dbReference type="STRING" id="1307839.L21SP5_02426"/>
<dbReference type="KEGG" id="blq:L21SP5_02426"/>
<evidence type="ECO:0000313" key="2">
    <source>
        <dbReference type="Proteomes" id="UP000064893"/>
    </source>
</evidence>
<name>A0A0S2I180_9BACT</name>
<dbReference type="EMBL" id="CP013118">
    <property type="protein sequence ID" value="ALO16054.1"/>
    <property type="molecule type" value="Genomic_DNA"/>
</dbReference>
<proteinExistence type="predicted"/>
<dbReference type="OrthoDB" id="1121307at2"/>
<gene>
    <name evidence="1" type="ORF">L21SP5_02426</name>
</gene>
<keyword evidence="2" id="KW-1185">Reference proteome</keyword>
<dbReference type="AlphaFoldDB" id="A0A0S2I180"/>
<reference evidence="1 2" key="1">
    <citation type="submission" date="2015-11" db="EMBL/GenBank/DDBJ databases">
        <title>Description and complete genome sequence of a novel strain predominating in hypersaline microbial mats and representing a new family of the Bacteriodetes phylum.</title>
        <authorList>
            <person name="Spring S."/>
            <person name="Bunk B."/>
            <person name="Sproer C."/>
            <person name="Klenk H.-P."/>
        </authorList>
    </citation>
    <scope>NUCLEOTIDE SEQUENCE [LARGE SCALE GENOMIC DNA]</scope>
    <source>
        <strain evidence="1 2">L21-Spi-D4</strain>
    </source>
</reference>
<dbReference type="Proteomes" id="UP000064893">
    <property type="component" value="Chromosome"/>
</dbReference>
<organism evidence="1 2">
    <name type="scientific">Salinivirga cyanobacteriivorans</name>
    <dbReference type="NCBI Taxonomy" id="1307839"/>
    <lineage>
        <taxon>Bacteria</taxon>
        <taxon>Pseudomonadati</taxon>
        <taxon>Bacteroidota</taxon>
        <taxon>Bacteroidia</taxon>
        <taxon>Bacteroidales</taxon>
        <taxon>Salinivirgaceae</taxon>
        <taxon>Salinivirga</taxon>
    </lineage>
</organism>
<protein>
    <submittedName>
        <fullName evidence="1">Uncharacterized protein</fullName>
    </submittedName>
</protein>
<dbReference type="RefSeq" id="WP_057953458.1">
    <property type="nucleotide sequence ID" value="NZ_CP013118.1"/>
</dbReference>
<evidence type="ECO:0000313" key="1">
    <source>
        <dbReference type="EMBL" id="ALO16054.1"/>
    </source>
</evidence>